<evidence type="ECO:0000313" key="2">
    <source>
        <dbReference type="Proteomes" id="UP001190926"/>
    </source>
</evidence>
<accession>A0AAD4NZM9</accession>
<dbReference type="EMBL" id="SDAM02001963">
    <property type="protein sequence ID" value="KAH6821558.1"/>
    <property type="molecule type" value="Genomic_DNA"/>
</dbReference>
<dbReference type="Gene3D" id="3.40.395.10">
    <property type="entry name" value="Adenoviral Proteinase, Chain A"/>
    <property type="match status" value="1"/>
</dbReference>
<dbReference type="AlphaFoldDB" id="A0AAD4NZM9"/>
<dbReference type="InterPro" id="IPR038765">
    <property type="entry name" value="Papain-like_cys_pep_sf"/>
</dbReference>
<comment type="caution">
    <text evidence="1">The sequence shown here is derived from an EMBL/GenBank/DDBJ whole genome shotgun (WGS) entry which is preliminary data.</text>
</comment>
<gene>
    <name evidence="1" type="ORF">C2S53_011737</name>
</gene>
<keyword evidence="2" id="KW-1185">Reference proteome</keyword>
<sequence length="195" mass="22114">MLVTKKRCGGLDTSTKSPTIFQLKPMMYVSQVDLSTGKMPGSVVLLTGLKATMEWFDPIWDRLGWLYDDHIDALLNLLLINVKAVTRTPPVSADMEMICWSALIQENFNVVAERVLSYVRGDYPHHGRVSWERATTIYGIGNVGLHWVAYEVLLERQLIIVYDSMFEGLRNERFHHSTEAIMGCYPISSSTTANK</sequence>
<reference evidence="1 2" key="1">
    <citation type="journal article" date="2021" name="Nat. Commun.">
        <title>Incipient diploidization of the medicinal plant Perilla within 10,000 years.</title>
        <authorList>
            <person name="Zhang Y."/>
            <person name="Shen Q."/>
            <person name="Leng L."/>
            <person name="Zhang D."/>
            <person name="Chen S."/>
            <person name="Shi Y."/>
            <person name="Ning Z."/>
            <person name="Chen S."/>
        </authorList>
    </citation>
    <scope>NUCLEOTIDE SEQUENCE [LARGE SCALE GENOMIC DNA]</scope>
    <source>
        <strain evidence="2">cv. PC099</strain>
    </source>
</reference>
<proteinExistence type="predicted"/>
<dbReference type="SUPFAM" id="SSF54001">
    <property type="entry name" value="Cysteine proteinases"/>
    <property type="match status" value="1"/>
</dbReference>
<dbReference type="Proteomes" id="UP001190926">
    <property type="component" value="Unassembled WGS sequence"/>
</dbReference>
<organism evidence="1 2">
    <name type="scientific">Perilla frutescens var. hirtella</name>
    <name type="common">Perilla citriodora</name>
    <name type="synonym">Perilla setoyensis</name>
    <dbReference type="NCBI Taxonomy" id="608512"/>
    <lineage>
        <taxon>Eukaryota</taxon>
        <taxon>Viridiplantae</taxon>
        <taxon>Streptophyta</taxon>
        <taxon>Embryophyta</taxon>
        <taxon>Tracheophyta</taxon>
        <taxon>Spermatophyta</taxon>
        <taxon>Magnoliopsida</taxon>
        <taxon>eudicotyledons</taxon>
        <taxon>Gunneridae</taxon>
        <taxon>Pentapetalae</taxon>
        <taxon>asterids</taxon>
        <taxon>lamiids</taxon>
        <taxon>Lamiales</taxon>
        <taxon>Lamiaceae</taxon>
        <taxon>Nepetoideae</taxon>
        <taxon>Elsholtzieae</taxon>
        <taxon>Perilla</taxon>
    </lineage>
</organism>
<protein>
    <submittedName>
        <fullName evidence="1">Uncharacterized protein</fullName>
    </submittedName>
</protein>
<name>A0AAD4NZM9_PERFH</name>
<evidence type="ECO:0000313" key="1">
    <source>
        <dbReference type="EMBL" id="KAH6821558.1"/>
    </source>
</evidence>